<reference evidence="2" key="1">
    <citation type="submission" date="2018-02" db="EMBL/GenBank/DDBJ databases">
        <authorList>
            <person name="Hausmann B."/>
        </authorList>
    </citation>
    <scope>NUCLEOTIDE SEQUENCE [LARGE SCALE GENOMIC DNA]</scope>
    <source>
        <strain evidence="2">Peat soil MAG SbA1</strain>
    </source>
</reference>
<dbReference type="OrthoDB" id="108960at2"/>
<accession>A0A2U3L4B8</accession>
<evidence type="ECO:0000313" key="1">
    <source>
        <dbReference type="EMBL" id="SPF46609.1"/>
    </source>
</evidence>
<sequence length="161" mass="16972">MREVGTSDLKGDTTFHGFLWTMETGIQDLGTLSGDVTSLSGSINDAGSVVGESVDASGSLRAFLWEKGVMTDLNTLIAGDSPLYLLAGCSINSRGEITGLGLTSTGEIHTYLATPTHGFATGQSTSQGVISRRVLSDDARKLLQQQLRFGRSGARFIMGPQ</sequence>
<dbReference type="Proteomes" id="UP000238701">
    <property type="component" value="Unassembled WGS sequence"/>
</dbReference>
<protein>
    <recommendedName>
        <fullName evidence="3">Extracellular repeat protein, HAF family</fullName>
    </recommendedName>
</protein>
<name>A0A2U3L4B8_9BACT</name>
<evidence type="ECO:0008006" key="3">
    <source>
        <dbReference type="Google" id="ProtNLM"/>
    </source>
</evidence>
<proteinExistence type="predicted"/>
<organism evidence="1 2">
    <name type="scientific">Candidatus Sulfotelmatobacter kueseliae</name>
    <dbReference type="NCBI Taxonomy" id="2042962"/>
    <lineage>
        <taxon>Bacteria</taxon>
        <taxon>Pseudomonadati</taxon>
        <taxon>Acidobacteriota</taxon>
        <taxon>Terriglobia</taxon>
        <taxon>Terriglobales</taxon>
        <taxon>Candidatus Korobacteraceae</taxon>
        <taxon>Candidatus Sulfotelmatobacter</taxon>
    </lineage>
</organism>
<evidence type="ECO:0000313" key="2">
    <source>
        <dbReference type="Proteomes" id="UP000238701"/>
    </source>
</evidence>
<dbReference type="AlphaFoldDB" id="A0A2U3L4B8"/>
<dbReference type="InterPro" id="IPR014262">
    <property type="entry name" value="HAF_rpt"/>
</dbReference>
<dbReference type="NCBIfam" id="TIGR02913">
    <property type="entry name" value="HAF_rpt"/>
    <property type="match status" value="1"/>
</dbReference>
<gene>
    <name evidence="1" type="ORF">SBA1_670015</name>
</gene>
<dbReference type="EMBL" id="OMOD01000163">
    <property type="protein sequence ID" value="SPF46609.1"/>
    <property type="molecule type" value="Genomic_DNA"/>
</dbReference>